<organism evidence="10 11">
    <name type="scientific">Gottfriedia luciferensis</name>
    <dbReference type="NCBI Taxonomy" id="178774"/>
    <lineage>
        <taxon>Bacteria</taxon>
        <taxon>Bacillati</taxon>
        <taxon>Bacillota</taxon>
        <taxon>Bacilli</taxon>
        <taxon>Bacillales</taxon>
        <taxon>Bacillaceae</taxon>
        <taxon>Gottfriedia</taxon>
    </lineage>
</organism>
<dbReference type="CDD" id="cd18551">
    <property type="entry name" value="ABC_6TM_LmrA_like"/>
    <property type="match status" value="1"/>
</dbReference>
<evidence type="ECO:0000313" key="11">
    <source>
        <dbReference type="Proteomes" id="UP000094580"/>
    </source>
</evidence>
<accession>A0ABX2ZPD3</accession>
<feature type="transmembrane region" description="Helical" evidence="7">
    <location>
        <begin position="250"/>
        <end position="272"/>
    </location>
</feature>
<dbReference type="PROSITE" id="PS00211">
    <property type="entry name" value="ABC_TRANSPORTER_1"/>
    <property type="match status" value="1"/>
</dbReference>
<feature type="transmembrane region" description="Helical" evidence="7">
    <location>
        <begin position="278"/>
        <end position="298"/>
    </location>
</feature>
<dbReference type="InterPro" id="IPR039421">
    <property type="entry name" value="Type_1_exporter"/>
</dbReference>
<dbReference type="Gene3D" id="1.20.1560.10">
    <property type="entry name" value="ABC transporter type 1, transmembrane domain"/>
    <property type="match status" value="1"/>
</dbReference>
<dbReference type="Pfam" id="PF00664">
    <property type="entry name" value="ABC_membrane"/>
    <property type="match status" value="1"/>
</dbReference>
<keyword evidence="2 7" id="KW-0812">Transmembrane</keyword>
<evidence type="ECO:0000256" key="5">
    <source>
        <dbReference type="ARBA" id="ARBA00022989"/>
    </source>
</evidence>
<feature type="domain" description="ABC transmembrane type-1" evidence="9">
    <location>
        <begin position="31"/>
        <end position="310"/>
    </location>
</feature>
<feature type="transmembrane region" description="Helical" evidence="7">
    <location>
        <begin position="28"/>
        <end position="48"/>
    </location>
</feature>
<feature type="transmembrane region" description="Helical" evidence="7">
    <location>
        <begin position="143"/>
        <end position="163"/>
    </location>
</feature>
<evidence type="ECO:0000256" key="1">
    <source>
        <dbReference type="ARBA" id="ARBA00004651"/>
    </source>
</evidence>
<gene>
    <name evidence="10" type="ORF">BED47_22825</name>
</gene>
<name>A0ABX2ZPD3_9BACI</name>
<evidence type="ECO:0000313" key="10">
    <source>
        <dbReference type="EMBL" id="ODG91575.1"/>
    </source>
</evidence>
<keyword evidence="5 7" id="KW-1133">Transmembrane helix</keyword>
<evidence type="ECO:0000259" key="8">
    <source>
        <dbReference type="PROSITE" id="PS50893"/>
    </source>
</evidence>
<dbReference type="PANTHER" id="PTHR43394">
    <property type="entry name" value="ATP-DEPENDENT PERMEASE MDL1, MITOCHONDRIAL"/>
    <property type="match status" value="1"/>
</dbReference>
<feature type="domain" description="ABC transporter" evidence="8">
    <location>
        <begin position="342"/>
        <end position="576"/>
    </location>
</feature>
<sequence>MKEETNLNKKSDWRNFISLLKNANPPKWLFAIGVLLSVATTLVGLLLPLLTKKFVDGFSLASLSAGQIVVFVAVLIIQAISSAASIYLLSRVGNTVVANVRHRLWKKMIVLPISYFDETQTGDNVSRVTNDTAILKGLITEHITNFLTGIISIVGSFILLLVLDWKMTLVTFSIIPVIALIFIPIGKQMSKLSKATQDETAKFTSLISQVFSEIRLVKVSNAETSEITNGNKGINNLLSFGIKEGKLHSFIGPIVSFVLMLILVVIIGYGGVRVSSGAITAGALVAYILYLFQIIFPITQITHFFTELQKTKGATERMISILELEEEDYQTGKDEVDMNLPIKINKLHFAYKEEEMLTNLNFVIPPGKVTAIVGPSGSGKTTLFSLIERFYPPNNGEIKNGDNPINSFNLESWRKQIGYVAQESPLIAGTIRDNICYGIKREISDKELAYVSGMAYVDQFVNDLPEGFNTEVGERGIKLSGGQRQRIGIARALLRNPKLLMLDEATSNLDSRSELVVQNALSNLMKGRTTLIIAHRLSTVIDAEQIVFLDKGKITGIGTHDELYSNHLMYREFADQQLRVNSAV</sequence>
<comment type="subcellular location">
    <subcellularLocation>
        <location evidence="1">Cell membrane</location>
        <topology evidence="1">Multi-pass membrane protein</topology>
    </subcellularLocation>
</comment>
<evidence type="ECO:0000256" key="4">
    <source>
        <dbReference type="ARBA" id="ARBA00022840"/>
    </source>
</evidence>
<evidence type="ECO:0000256" key="2">
    <source>
        <dbReference type="ARBA" id="ARBA00022692"/>
    </source>
</evidence>
<dbReference type="InterPro" id="IPR011527">
    <property type="entry name" value="ABC1_TM_dom"/>
</dbReference>
<dbReference type="InterPro" id="IPR003593">
    <property type="entry name" value="AAA+_ATPase"/>
</dbReference>
<feature type="transmembrane region" description="Helical" evidence="7">
    <location>
        <begin position="68"/>
        <end position="89"/>
    </location>
</feature>
<dbReference type="SUPFAM" id="SSF52540">
    <property type="entry name" value="P-loop containing nucleoside triphosphate hydrolases"/>
    <property type="match status" value="1"/>
</dbReference>
<dbReference type="InterPro" id="IPR036640">
    <property type="entry name" value="ABC1_TM_sf"/>
</dbReference>
<dbReference type="Gene3D" id="3.40.50.300">
    <property type="entry name" value="P-loop containing nucleotide triphosphate hydrolases"/>
    <property type="match status" value="1"/>
</dbReference>
<keyword evidence="11" id="KW-1185">Reference proteome</keyword>
<dbReference type="SUPFAM" id="SSF90123">
    <property type="entry name" value="ABC transporter transmembrane region"/>
    <property type="match status" value="1"/>
</dbReference>
<comment type="caution">
    <text evidence="10">The sequence shown here is derived from an EMBL/GenBank/DDBJ whole genome shotgun (WGS) entry which is preliminary data.</text>
</comment>
<evidence type="ECO:0000256" key="7">
    <source>
        <dbReference type="SAM" id="Phobius"/>
    </source>
</evidence>
<dbReference type="InterPro" id="IPR017871">
    <property type="entry name" value="ABC_transporter-like_CS"/>
</dbReference>
<evidence type="ECO:0000259" key="9">
    <source>
        <dbReference type="PROSITE" id="PS50929"/>
    </source>
</evidence>
<dbReference type="InterPro" id="IPR003439">
    <property type="entry name" value="ABC_transporter-like_ATP-bd"/>
</dbReference>
<dbReference type="PROSITE" id="PS50929">
    <property type="entry name" value="ABC_TM1F"/>
    <property type="match status" value="1"/>
</dbReference>
<dbReference type="EMBL" id="MDKC01000021">
    <property type="protein sequence ID" value="ODG91575.1"/>
    <property type="molecule type" value="Genomic_DNA"/>
</dbReference>
<dbReference type="PROSITE" id="PS50893">
    <property type="entry name" value="ABC_TRANSPORTER_2"/>
    <property type="match status" value="1"/>
</dbReference>
<dbReference type="Proteomes" id="UP000094580">
    <property type="component" value="Unassembled WGS sequence"/>
</dbReference>
<proteinExistence type="predicted"/>
<dbReference type="InterPro" id="IPR027417">
    <property type="entry name" value="P-loop_NTPase"/>
</dbReference>
<dbReference type="RefSeq" id="WP_069034020.1">
    <property type="nucleotide sequence ID" value="NZ_MDKC01000021.1"/>
</dbReference>
<reference evidence="10 11" key="1">
    <citation type="submission" date="2016-07" db="EMBL/GenBank/DDBJ databases">
        <authorList>
            <person name="Townsley L."/>
            <person name="Shank E.A."/>
        </authorList>
    </citation>
    <scope>NUCLEOTIDE SEQUENCE [LARGE SCALE GENOMIC DNA]</scope>
    <source>
        <strain evidence="10 11">CH01</strain>
    </source>
</reference>
<dbReference type="PANTHER" id="PTHR43394:SF1">
    <property type="entry name" value="ATP-BINDING CASSETTE SUB-FAMILY B MEMBER 10, MITOCHONDRIAL"/>
    <property type="match status" value="1"/>
</dbReference>
<keyword evidence="3" id="KW-0547">Nucleotide-binding</keyword>
<keyword evidence="4" id="KW-0067">ATP-binding</keyword>
<dbReference type="SMART" id="SM00382">
    <property type="entry name" value="AAA"/>
    <property type="match status" value="1"/>
</dbReference>
<evidence type="ECO:0000256" key="3">
    <source>
        <dbReference type="ARBA" id="ARBA00022741"/>
    </source>
</evidence>
<keyword evidence="6 7" id="KW-0472">Membrane</keyword>
<dbReference type="Pfam" id="PF00005">
    <property type="entry name" value="ABC_tran"/>
    <property type="match status" value="1"/>
</dbReference>
<protein>
    <submittedName>
        <fullName evidence="10">Multidrug ABC transporter permease</fullName>
    </submittedName>
</protein>
<feature type="transmembrane region" description="Helical" evidence="7">
    <location>
        <begin position="169"/>
        <end position="186"/>
    </location>
</feature>
<evidence type="ECO:0000256" key="6">
    <source>
        <dbReference type="ARBA" id="ARBA00023136"/>
    </source>
</evidence>